<dbReference type="PROSITE" id="PS50883">
    <property type="entry name" value="EAL"/>
    <property type="match status" value="1"/>
</dbReference>
<dbReference type="InterPro" id="IPR003352">
    <property type="entry name" value="PTS_EIIC"/>
</dbReference>
<dbReference type="GO" id="GO:0009401">
    <property type="term" value="P:phosphoenolpyruvate-dependent sugar phosphotransferase system"/>
    <property type="evidence" value="ECO:0007669"/>
    <property type="project" value="InterPro"/>
</dbReference>
<feature type="domain" description="EAL" evidence="9">
    <location>
        <begin position="444"/>
        <end position="693"/>
    </location>
</feature>
<dbReference type="InterPro" id="IPR001633">
    <property type="entry name" value="EAL_dom"/>
</dbReference>
<sequence>MKNNNSMQHLFTKLLSRTVEGLWSPLRAVRDGMLWLVPCLILSNTLVFTSSLLDFFGFYVPTLQENLTQLIDMLVGLYPYFFAASISSMFAIYWRLPRPPVVILNMAYVAVTAQVMGSEDKAVDTLLLFVGLTLPLYAVPLLSKIKRFRWTRILSSEIAGKPVKDSMNMMLPGVIVAGIVAVVAMGLSWVYHLFDVGIMLQTLHNTDFENAPIESGAIFASLNSMLWFLGIHGYYALTPLVEPLVHALEINRTTVMAGGEAPNVMNLSTMALFVFVGGAGSTLGLSFAVLMFSKSTKMRLIALTSIPLGLFNINELLLFGLPIIFNLRLFLPFLLTPLINVWVAVLVLNSGLVTIPYTLAPLTSPVVINAYIATGGDIAAVIFQIAIVVMNIFVYLPFLKMVDEQASKQNVYLPSLDTTYTRKEEEAYVLSYDPVRESLLRLREIEVTQLHMESFSHREFFLEFQPQISCETRRVVGVEALIRVKDQQGNVELPGDFLPVFEKARMMSDIDMWVVDKCVEQCQQWMAQGLEIPISVNITADTLSDQHRMDRIVTTISSIPGLIHFEITEGALLGNEKTVGDSIRRLHKVGASVHIDDFGTGYSSLSYLNRFDIDALKIDQSFVRALADEKGKKVFNGLIAIAHELGMKIIVEGVETQEQYNYVAKKHDVKVQGWYFARSMGASDFFDYSERYARA</sequence>
<dbReference type="InterPro" id="IPR035919">
    <property type="entry name" value="EAL_sf"/>
</dbReference>
<evidence type="ECO:0000313" key="12">
    <source>
        <dbReference type="Proteomes" id="UP000473008"/>
    </source>
</evidence>
<reference evidence="11 12" key="1">
    <citation type="submission" date="2020-02" db="EMBL/GenBank/DDBJ databases">
        <title>The draft genome of Grimontia sedimenta sp. nov., isolated from benthic sediments near coral reefs south of Kuwait.</title>
        <authorList>
            <person name="Mahmoud H.M."/>
            <person name="Jose L."/>
            <person name="Eapen S."/>
        </authorList>
    </citation>
    <scope>NUCLEOTIDE SEQUENCE [LARGE SCALE GENOMIC DNA]</scope>
    <source>
        <strain evidence="11 12">S25</strain>
    </source>
</reference>
<dbReference type="Proteomes" id="UP000473008">
    <property type="component" value="Unassembled WGS sequence"/>
</dbReference>
<feature type="transmembrane region" description="Helical" evidence="8">
    <location>
        <begin position="170"/>
        <end position="191"/>
    </location>
</feature>
<organism evidence="11 12">
    <name type="scientific">Grimontia sedimenti</name>
    <dbReference type="NCBI Taxonomy" id="2711294"/>
    <lineage>
        <taxon>Bacteria</taxon>
        <taxon>Pseudomonadati</taxon>
        <taxon>Pseudomonadota</taxon>
        <taxon>Gammaproteobacteria</taxon>
        <taxon>Vibrionales</taxon>
        <taxon>Vibrionaceae</taxon>
        <taxon>Grimontia</taxon>
    </lineage>
</organism>
<keyword evidence="6 8" id="KW-1133">Transmembrane helix</keyword>
<dbReference type="PANTHER" id="PTHR33989">
    <property type="match status" value="1"/>
</dbReference>
<comment type="caution">
    <text evidence="11">The sequence shown here is derived from an EMBL/GenBank/DDBJ whole genome shotgun (WGS) entry which is preliminary data.</text>
</comment>
<accession>A0A6M1R897</accession>
<keyword evidence="4 11" id="KW-0762">Sugar transport</keyword>
<dbReference type="Gene3D" id="3.20.20.450">
    <property type="entry name" value="EAL domain"/>
    <property type="match status" value="1"/>
</dbReference>
<feature type="transmembrane region" description="Helical" evidence="8">
    <location>
        <begin position="378"/>
        <end position="399"/>
    </location>
</feature>
<dbReference type="AlphaFoldDB" id="A0A6M1R897"/>
<dbReference type="InterPro" id="IPR051088">
    <property type="entry name" value="PTS_Sugar-EIIC/EIIB"/>
</dbReference>
<evidence type="ECO:0000256" key="5">
    <source>
        <dbReference type="ARBA" id="ARBA00022692"/>
    </source>
</evidence>
<evidence type="ECO:0000256" key="7">
    <source>
        <dbReference type="ARBA" id="ARBA00023136"/>
    </source>
</evidence>
<dbReference type="Pfam" id="PF00563">
    <property type="entry name" value="EAL"/>
    <property type="match status" value="1"/>
</dbReference>
<evidence type="ECO:0000256" key="3">
    <source>
        <dbReference type="ARBA" id="ARBA00022475"/>
    </source>
</evidence>
<dbReference type="SMART" id="SM00052">
    <property type="entry name" value="EAL"/>
    <property type="match status" value="1"/>
</dbReference>
<evidence type="ECO:0000256" key="4">
    <source>
        <dbReference type="ARBA" id="ARBA00022597"/>
    </source>
</evidence>
<dbReference type="SUPFAM" id="SSF141868">
    <property type="entry name" value="EAL domain-like"/>
    <property type="match status" value="1"/>
</dbReference>
<feature type="domain" description="PTS EIIC type-3" evidence="10">
    <location>
        <begin position="7"/>
        <end position="398"/>
    </location>
</feature>
<evidence type="ECO:0000256" key="2">
    <source>
        <dbReference type="ARBA" id="ARBA00022448"/>
    </source>
</evidence>
<gene>
    <name evidence="11" type="ORF">G5S52_01315</name>
</gene>
<keyword evidence="3" id="KW-1003">Cell membrane</keyword>
<evidence type="ECO:0000259" key="9">
    <source>
        <dbReference type="PROSITE" id="PS50883"/>
    </source>
</evidence>
<feature type="transmembrane region" description="Helical" evidence="8">
    <location>
        <begin position="73"/>
        <end position="94"/>
    </location>
</feature>
<feature type="transmembrane region" description="Helical" evidence="8">
    <location>
        <begin position="123"/>
        <end position="142"/>
    </location>
</feature>
<keyword evidence="5 8" id="KW-0812">Transmembrane</keyword>
<feature type="transmembrane region" description="Helical" evidence="8">
    <location>
        <begin position="270"/>
        <end position="293"/>
    </location>
</feature>
<dbReference type="PROSITE" id="PS51105">
    <property type="entry name" value="PTS_EIIC_TYPE_3"/>
    <property type="match status" value="1"/>
</dbReference>
<dbReference type="PANTHER" id="PTHR33989:SF4">
    <property type="entry name" value="PTS SYSTEM N,N'-DIACETYLCHITOBIOSE-SPECIFIC EIIC COMPONENT"/>
    <property type="match status" value="1"/>
</dbReference>
<feature type="transmembrane region" description="Helical" evidence="8">
    <location>
        <begin position="300"/>
        <end position="324"/>
    </location>
</feature>
<keyword evidence="12" id="KW-1185">Reference proteome</keyword>
<dbReference type="CDD" id="cd01948">
    <property type="entry name" value="EAL"/>
    <property type="match status" value="1"/>
</dbReference>
<protein>
    <submittedName>
        <fullName evidence="11">PTS sugar transporter subunit IIC/EAL domain-containing protein</fullName>
    </submittedName>
</protein>
<feature type="transmembrane region" description="Helical" evidence="8">
    <location>
        <begin position="101"/>
        <end position="117"/>
    </location>
</feature>
<dbReference type="Pfam" id="PF02378">
    <property type="entry name" value="PTS_EIIC"/>
    <property type="match status" value="1"/>
</dbReference>
<name>A0A6M1R897_9GAMM</name>
<dbReference type="InterPro" id="IPR004501">
    <property type="entry name" value="PTS_EIIC_3"/>
</dbReference>
<evidence type="ECO:0000256" key="1">
    <source>
        <dbReference type="ARBA" id="ARBA00004651"/>
    </source>
</evidence>
<dbReference type="EMBL" id="JAALDL010000001">
    <property type="protein sequence ID" value="NGN96340.1"/>
    <property type="molecule type" value="Genomic_DNA"/>
</dbReference>
<evidence type="ECO:0000313" key="11">
    <source>
        <dbReference type="EMBL" id="NGN96340.1"/>
    </source>
</evidence>
<evidence type="ECO:0000256" key="8">
    <source>
        <dbReference type="SAM" id="Phobius"/>
    </source>
</evidence>
<comment type="subcellular location">
    <subcellularLocation>
        <location evidence="1">Cell membrane</location>
        <topology evidence="1">Multi-pass membrane protein</topology>
    </subcellularLocation>
</comment>
<proteinExistence type="predicted"/>
<dbReference type="GO" id="GO:0005886">
    <property type="term" value="C:plasma membrane"/>
    <property type="evidence" value="ECO:0007669"/>
    <property type="project" value="UniProtKB-SubCell"/>
</dbReference>
<keyword evidence="2" id="KW-0813">Transport</keyword>
<keyword evidence="7 8" id="KW-0472">Membrane</keyword>
<feature type="transmembrane region" description="Helical" evidence="8">
    <location>
        <begin position="33"/>
        <end position="53"/>
    </location>
</feature>
<evidence type="ECO:0000256" key="6">
    <source>
        <dbReference type="ARBA" id="ARBA00022989"/>
    </source>
</evidence>
<dbReference type="GO" id="GO:0008982">
    <property type="term" value="F:protein-N(PI)-phosphohistidine-sugar phosphotransferase activity"/>
    <property type="evidence" value="ECO:0007669"/>
    <property type="project" value="InterPro"/>
</dbReference>
<evidence type="ECO:0000259" key="10">
    <source>
        <dbReference type="PROSITE" id="PS51105"/>
    </source>
</evidence>